<keyword evidence="2" id="KW-1133">Transmembrane helix</keyword>
<dbReference type="VEuPathDB" id="VectorBase:AATE010031"/>
<feature type="transmembrane region" description="Helical" evidence="2">
    <location>
        <begin position="582"/>
        <end position="607"/>
    </location>
</feature>
<reference evidence="4" key="1">
    <citation type="submission" date="2022-08" db="UniProtKB">
        <authorList>
            <consortium name="EnsemblMetazoa"/>
        </authorList>
    </citation>
    <scope>IDENTIFICATION</scope>
    <source>
        <strain evidence="4">EBRO</strain>
    </source>
</reference>
<feature type="region of interest" description="Disordered" evidence="1">
    <location>
        <begin position="697"/>
        <end position="746"/>
    </location>
</feature>
<proteinExistence type="predicted"/>
<organism evidence="4">
    <name type="scientific">Anopheles atroparvus</name>
    <name type="common">European mosquito</name>
    <dbReference type="NCBI Taxonomy" id="41427"/>
    <lineage>
        <taxon>Eukaryota</taxon>
        <taxon>Metazoa</taxon>
        <taxon>Ecdysozoa</taxon>
        <taxon>Arthropoda</taxon>
        <taxon>Hexapoda</taxon>
        <taxon>Insecta</taxon>
        <taxon>Pterygota</taxon>
        <taxon>Neoptera</taxon>
        <taxon>Endopterygota</taxon>
        <taxon>Diptera</taxon>
        <taxon>Nematocera</taxon>
        <taxon>Culicoidea</taxon>
        <taxon>Culicidae</taxon>
        <taxon>Anophelinae</taxon>
        <taxon>Anopheles</taxon>
    </lineage>
</organism>
<feature type="transmembrane region" description="Helical" evidence="2">
    <location>
        <begin position="209"/>
        <end position="231"/>
    </location>
</feature>
<dbReference type="AlphaFoldDB" id="A0A182J2C5"/>
<dbReference type="Pfam" id="PF01757">
    <property type="entry name" value="Acyl_transf_3"/>
    <property type="match status" value="1"/>
</dbReference>
<dbReference type="InterPro" id="IPR052728">
    <property type="entry name" value="O2_lipid_transport_reg"/>
</dbReference>
<dbReference type="PANTHER" id="PTHR11161">
    <property type="entry name" value="O-ACYLTRANSFERASE"/>
    <property type="match status" value="1"/>
</dbReference>
<keyword evidence="2" id="KW-0472">Membrane</keyword>
<dbReference type="EnsemblMetazoa" id="AATE010031-RA">
    <property type="protein sequence ID" value="AATE010031-PA.1"/>
    <property type="gene ID" value="AATE010031"/>
</dbReference>
<feature type="compositionally biased region" description="Low complexity" evidence="1">
    <location>
        <begin position="719"/>
        <end position="740"/>
    </location>
</feature>
<name>A0A182J2C5_ANOAO</name>
<evidence type="ECO:0000256" key="1">
    <source>
        <dbReference type="SAM" id="MobiDB-lite"/>
    </source>
</evidence>
<sequence>LYKHFIGNYPVVKCVAQACSIIHRQSLCELRPGSVKKCVPFAAGRKMFRSAVMLLAALHGTLLLIGVPVEGQPFSGAFKMEEYLKFPPLFAYDDFEDCRRWYREDYVYCIAKAPLAPDDTSTLWRNLSYFSSDYHHYDHTVLERGVCLQKCQEVLIQNGTEGTDRFTREELMYRCISGEVSAQYELTVSPDIRIQYCYSKSTESVAYDWLDVAFLVLAAMILALVIASTVYDLHQQADQNFPEGYFARSSKQAHQRLLTAFSLPRNIRRLKEPIHTQTRADLACFEAFRFVQTCRVIFLHVTIAHLKIPQRNPEFLEQLQHTAGLQTFIAEFQNYVQTFFTIGGMLMAINFLDHVRKHPTFRLAFFGDRLLNRLCRLVPTYAFMILLEASVLRHLVDGPFGKQFIGESADNCQRWWWANLLFVNNYIAWSEPCFIPSWYLATDLQLYAFALAIMMIFWKWPATRKYIFSALFLYSAVTPAVAYLLSTSTPVMTVDMKDVEKYMRGQHFQDLLYFPFHQNTGIYFCGVLAGLAYHHFRDQRKQLFQHAAFRQLAQLAGLLYVCSMASVSWVVSNLAWLPAVGLAVYATAFKISWGLFNTVLLLALALLSRHHWIKATLSHPIFRVLGKLGYSVYLIHFTVIVQVYGRERAPIFSNEKIVTGYTIEVLFFSYIFGVLLCCLVELPTGALLKELLEPATGPRKPSINQVHTAPEPIGASHASGTPSTTAGPGTPSTSETPSVPGEERTH</sequence>
<feature type="transmembrane region" description="Helical" evidence="2">
    <location>
        <begin position="628"/>
        <end position="645"/>
    </location>
</feature>
<feature type="transmembrane region" description="Helical" evidence="2">
    <location>
        <begin position="50"/>
        <end position="69"/>
    </location>
</feature>
<evidence type="ECO:0000259" key="3">
    <source>
        <dbReference type="Pfam" id="PF01757"/>
    </source>
</evidence>
<feature type="transmembrane region" description="Helical" evidence="2">
    <location>
        <begin position="665"/>
        <end position="682"/>
    </location>
</feature>
<dbReference type="GO" id="GO:0016747">
    <property type="term" value="F:acyltransferase activity, transferring groups other than amino-acyl groups"/>
    <property type="evidence" value="ECO:0007669"/>
    <property type="project" value="InterPro"/>
</dbReference>
<feature type="transmembrane region" description="Helical" evidence="2">
    <location>
        <begin position="438"/>
        <end position="458"/>
    </location>
</feature>
<evidence type="ECO:0000256" key="2">
    <source>
        <dbReference type="SAM" id="Phobius"/>
    </source>
</evidence>
<feature type="transmembrane region" description="Helical" evidence="2">
    <location>
        <begin position="555"/>
        <end position="576"/>
    </location>
</feature>
<dbReference type="PANTHER" id="PTHR11161:SF22">
    <property type="entry name" value="ACYLTRANSFERASE 3 DOMAIN-CONTAINING PROTEIN-RELATED"/>
    <property type="match status" value="1"/>
</dbReference>
<feature type="transmembrane region" description="Helical" evidence="2">
    <location>
        <begin position="512"/>
        <end position="534"/>
    </location>
</feature>
<feature type="domain" description="Acyltransferase 3" evidence="3">
    <location>
        <begin position="284"/>
        <end position="679"/>
    </location>
</feature>
<accession>A0A182J2C5</accession>
<feature type="transmembrane region" description="Helical" evidence="2">
    <location>
        <begin position="374"/>
        <end position="392"/>
    </location>
</feature>
<evidence type="ECO:0000313" key="4">
    <source>
        <dbReference type="EnsemblMetazoa" id="AATE010031-PA.1"/>
    </source>
</evidence>
<feature type="transmembrane region" description="Helical" evidence="2">
    <location>
        <begin position="470"/>
        <end position="492"/>
    </location>
</feature>
<keyword evidence="2" id="KW-0812">Transmembrane</keyword>
<protein>
    <recommendedName>
        <fullName evidence="3">Acyltransferase 3 domain-containing protein</fullName>
    </recommendedName>
</protein>
<dbReference type="InterPro" id="IPR002656">
    <property type="entry name" value="Acyl_transf_3_dom"/>
</dbReference>